<dbReference type="PRINTS" id="PR00385">
    <property type="entry name" value="P450"/>
</dbReference>
<evidence type="ECO:0000256" key="1">
    <source>
        <dbReference type="ARBA" id="ARBA00001971"/>
    </source>
</evidence>
<evidence type="ECO:0000256" key="4">
    <source>
        <dbReference type="ARBA" id="ARBA00022723"/>
    </source>
</evidence>
<dbReference type="Gene3D" id="1.10.630.10">
    <property type="entry name" value="Cytochrome P450"/>
    <property type="match status" value="1"/>
</dbReference>
<dbReference type="SUPFAM" id="SSF48264">
    <property type="entry name" value="Cytochrome P450"/>
    <property type="match status" value="1"/>
</dbReference>
<evidence type="ECO:0000256" key="8">
    <source>
        <dbReference type="RuleBase" id="RU000461"/>
    </source>
</evidence>
<dbReference type="PANTHER" id="PTHR46696">
    <property type="entry name" value="P450, PUTATIVE (EUROFUNG)-RELATED"/>
    <property type="match status" value="1"/>
</dbReference>
<keyword evidence="6 8" id="KW-0408">Iron</keyword>
<dbReference type="Pfam" id="PF00067">
    <property type="entry name" value="p450"/>
    <property type="match status" value="1"/>
</dbReference>
<keyword evidence="3 8" id="KW-0349">Heme</keyword>
<dbReference type="PROSITE" id="PS00086">
    <property type="entry name" value="CYTOCHROME_P450"/>
    <property type="match status" value="1"/>
</dbReference>
<dbReference type="PANTHER" id="PTHR46696:SF1">
    <property type="entry name" value="CYTOCHROME P450 YJIB-RELATED"/>
    <property type="match status" value="1"/>
</dbReference>
<dbReference type="KEGG" id="mseo:MSEO_17280"/>
<gene>
    <name evidence="9" type="ORF">MSEO_17280</name>
</gene>
<evidence type="ECO:0000256" key="7">
    <source>
        <dbReference type="ARBA" id="ARBA00023033"/>
    </source>
</evidence>
<sequence>MSISSEISQSCSDADLPVLPVRRPSHCPLAAPPEFAEWREQPGLRRAMFQGNPVWVVSRYQDIRAALVDPRLSAKTIPDSILPTDADNKVAVMFARTDDPEHHRLRRMMTSNFTFRRCESMRPHIQEMVDHYLGQMIAHGAPADLVREFALPVPSMVIALLLGVPPEDLALFQHNTTKGLDQRSTDEEKGRAFGAMYAYIEELVERKAREPGDDLISRLLTEYVAKGQLDHTTTAMNSVIMMQAGHETTANMISLGTVALLEHPDVFERLGQTEDPAVIANTVEELMRYLSIVHSQVDRVATEDLMIGGQLIRAGEYVMMSLLAGNWDAEFVDNPESLDVDRNTRGHLGFGYGVHQCIGANLARVEMQVAFATLARRLPGLKLAVPPEELRFKDANIYGMKELPVSW</sequence>
<organism evidence="9 10">
    <name type="scientific">Mycobacterium seoulense</name>
    <dbReference type="NCBI Taxonomy" id="386911"/>
    <lineage>
        <taxon>Bacteria</taxon>
        <taxon>Bacillati</taxon>
        <taxon>Actinomycetota</taxon>
        <taxon>Actinomycetes</taxon>
        <taxon>Mycobacteriales</taxon>
        <taxon>Mycobacteriaceae</taxon>
        <taxon>Mycobacterium</taxon>
    </lineage>
</organism>
<evidence type="ECO:0000256" key="2">
    <source>
        <dbReference type="ARBA" id="ARBA00010617"/>
    </source>
</evidence>
<dbReference type="PRINTS" id="PR00359">
    <property type="entry name" value="BP450"/>
</dbReference>
<dbReference type="GO" id="GO:0016705">
    <property type="term" value="F:oxidoreductase activity, acting on paired donors, with incorporation or reduction of molecular oxygen"/>
    <property type="evidence" value="ECO:0007669"/>
    <property type="project" value="InterPro"/>
</dbReference>
<dbReference type="RefSeq" id="WP_167527371.1">
    <property type="nucleotide sequence ID" value="NZ_AP022582.1"/>
</dbReference>
<comment type="similarity">
    <text evidence="2 8">Belongs to the cytochrome P450 family.</text>
</comment>
<dbReference type="InterPro" id="IPR017972">
    <property type="entry name" value="Cyt_P450_CS"/>
</dbReference>
<keyword evidence="4 8" id="KW-0479">Metal-binding</keyword>
<evidence type="ECO:0000256" key="3">
    <source>
        <dbReference type="ARBA" id="ARBA00022617"/>
    </source>
</evidence>
<evidence type="ECO:0000313" key="10">
    <source>
        <dbReference type="Proteomes" id="UP000466632"/>
    </source>
</evidence>
<evidence type="ECO:0000313" key="9">
    <source>
        <dbReference type="EMBL" id="BBY01229.1"/>
    </source>
</evidence>
<dbReference type="GO" id="GO:0004497">
    <property type="term" value="F:monooxygenase activity"/>
    <property type="evidence" value="ECO:0007669"/>
    <property type="project" value="UniProtKB-KW"/>
</dbReference>
<dbReference type="Proteomes" id="UP000466632">
    <property type="component" value="Chromosome"/>
</dbReference>
<dbReference type="GO" id="GO:0005506">
    <property type="term" value="F:iron ion binding"/>
    <property type="evidence" value="ECO:0007669"/>
    <property type="project" value="InterPro"/>
</dbReference>
<evidence type="ECO:0000256" key="5">
    <source>
        <dbReference type="ARBA" id="ARBA00023002"/>
    </source>
</evidence>
<proteinExistence type="inferred from homology"/>
<dbReference type="InterPro" id="IPR001128">
    <property type="entry name" value="Cyt_P450"/>
</dbReference>
<dbReference type="EMBL" id="AP022582">
    <property type="protein sequence ID" value="BBY01229.1"/>
    <property type="molecule type" value="Genomic_DNA"/>
</dbReference>
<reference evidence="9 10" key="1">
    <citation type="journal article" date="2019" name="Emerg. Microbes Infect.">
        <title>Comprehensive subspecies identification of 175 nontuberculous mycobacteria species based on 7547 genomic profiles.</title>
        <authorList>
            <person name="Matsumoto Y."/>
            <person name="Kinjo T."/>
            <person name="Motooka D."/>
            <person name="Nabeya D."/>
            <person name="Jung N."/>
            <person name="Uechi K."/>
            <person name="Horii T."/>
            <person name="Iida T."/>
            <person name="Fujita J."/>
            <person name="Nakamura S."/>
        </authorList>
    </citation>
    <scope>NUCLEOTIDE SEQUENCE [LARGE SCALE GENOMIC DNA]</scope>
    <source>
        <strain evidence="9 10">JCM 16018</strain>
    </source>
</reference>
<dbReference type="InterPro" id="IPR002397">
    <property type="entry name" value="Cyt_P450_B"/>
</dbReference>
<dbReference type="CDD" id="cd11030">
    <property type="entry name" value="CYP105-like"/>
    <property type="match status" value="1"/>
</dbReference>
<comment type="cofactor">
    <cofactor evidence="1">
        <name>heme</name>
        <dbReference type="ChEBI" id="CHEBI:30413"/>
    </cofactor>
</comment>
<protein>
    <submittedName>
        <fullName evidence="9">Cytochrome P450</fullName>
    </submittedName>
</protein>
<keyword evidence="5 8" id="KW-0560">Oxidoreductase</keyword>
<dbReference type="AlphaFoldDB" id="A0A7I7NXQ3"/>
<keyword evidence="10" id="KW-1185">Reference proteome</keyword>
<keyword evidence="7 8" id="KW-0503">Monooxygenase</keyword>
<accession>A0A7I7NXQ3</accession>
<dbReference type="InterPro" id="IPR036396">
    <property type="entry name" value="Cyt_P450_sf"/>
</dbReference>
<dbReference type="FunFam" id="1.10.630.10:FF:000018">
    <property type="entry name" value="Cytochrome P450 monooxygenase"/>
    <property type="match status" value="1"/>
</dbReference>
<name>A0A7I7NXQ3_9MYCO</name>
<evidence type="ECO:0000256" key="6">
    <source>
        <dbReference type="ARBA" id="ARBA00023004"/>
    </source>
</evidence>
<dbReference type="GO" id="GO:0020037">
    <property type="term" value="F:heme binding"/>
    <property type="evidence" value="ECO:0007669"/>
    <property type="project" value="InterPro"/>
</dbReference>